<dbReference type="InterPro" id="IPR036291">
    <property type="entry name" value="NAD(P)-bd_dom_sf"/>
</dbReference>
<dbReference type="AlphaFoldDB" id="A0A101SWD5"/>
<evidence type="ECO:0000259" key="2">
    <source>
        <dbReference type="Pfam" id="PF03807"/>
    </source>
</evidence>
<dbReference type="STRING" id="285568.AQJ66_24565"/>
<name>A0A101SWD5_9ACTN</name>
<evidence type="ECO:0000313" key="3">
    <source>
        <dbReference type="EMBL" id="KUN81139.1"/>
    </source>
</evidence>
<dbReference type="RefSeq" id="WP_061926313.1">
    <property type="nucleotide sequence ID" value="NZ_JBEYBH010000053.1"/>
</dbReference>
<evidence type="ECO:0000256" key="1">
    <source>
        <dbReference type="ARBA" id="ARBA00023002"/>
    </source>
</evidence>
<proteinExistence type="predicted"/>
<dbReference type="OrthoDB" id="5738121at2"/>
<dbReference type="PANTHER" id="PTHR14239:SF10">
    <property type="entry name" value="REDUCTASE"/>
    <property type="match status" value="1"/>
</dbReference>
<reference evidence="3 4" key="1">
    <citation type="submission" date="2015-10" db="EMBL/GenBank/DDBJ databases">
        <title>Draft genome sequence of Streptomyces bungoensis DSM 41781, type strain for the species Streptomyces bungoensis.</title>
        <authorList>
            <person name="Ruckert C."/>
            <person name="Winkler A."/>
            <person name="Kalinowski J."/>
            <person name="Kampfer P."/>
            <person name="Glaeser S."/>
        </authorList>
    </citation>
    <scope>NUCLEOTIDE SEQUENCE [LARGE SCALE GENOMIC DNA]</scope>
    <source>
        <strain evidence="3 4">DSM 41781</strain>
    </source>
</reference>
<dbReference type="EMBL" id="LMWX01000042">
    <property type="protein sequence ID" value="KUN81139.1"/>
    <property type="molecule type" value="Genomic_DNA"/>
</dbReference>
<dbReference type="Pfam" id="PF03807">
    <property type="entry name" value="F420_oxidored"/>
    <property type="match status" value="1"/>
</dbReference>
<dbReference type="SUPFAM" id="SSF51735">
    <property type="entry name" value="NAD(P)-binding Rossmann-fold domains"/>
    <property type="match status" value="1"/>
</dbReference>
<accession>A0A101SWD5</accession>
<keyword evidence="1" id="KW-0560">Oxidoreductase</keyword>
<comment type="caution">
    <text evidence="3">The sequence shown here is derived from an EMBL/GenBank/DDBJ whole genome shotgun (WGS) entry which is preliminary data.</text>
</comment>
<feature type="domain" description="Pyrroline-5-carboxylate reductase catalytic N-terminal" evidence="2">
    <location>
        <begin position="21"/>
        <end position="112"/>
    </location>
</feature>
<dbReference type="PANTHER" id="PTHR14239">
    <property type="entry name" value="DUDULIN-RELATED"/>
    <property type="match status" value="1"/>
</dbReference>
<keyword evidence="4" id="KW-1185">Reference proteome</keyword>
<gene>
    <name evidence="3" type="ORF">AQJ66_24565</name>
</gene>
<protein>
    <recommendedName>
        <fullName evidence="2">Pyrroline-5-carboxylate reductase catalytic N-terminal domain-containing protein</fullName>
    </recommendedName>
</protein>
<organism evidence="3 4">
    <name type="scientific">Streptomyces bungoensis</name>
    <dbReference type="NCBI Taxonomy" id="285568"/>
    <lineage>
        <taxon>Bacteria</taxon>
        <taxon>Bacillati</taxon>
        <taxon>Actinomycetota</taxon>
        <taxon>Actinomycetes</taxon>
        <taxon>Kitasatosporales</taxon>
        <taxon>Streptomycetaceae</taxon>
        <taxon>Streptomyces</taxon>
    </lineage>
</organism>
<dbReference type="Proteomes" id="UP000053024">
    <property type="component" value="Unassembled WGS sequence"/>
</dbReference>
<dbReference type="InterPro" id="IPR051267">
    <property type="entry name" value="STEAP_metalloreductase"/>
</dbReference>
<dbReference type="InterPro" id="IPR028939">
    <property type="entry name" value="P5C_Rdtase_cat_N"/>
</dbReference>
<sequence>MTASPATTDADTAPAPAPATAVIGSGRMGDALVRLLAPHRPGLIWSGRDPQRLTARVAELGHTGVVDTADHTTAVHRADLVVLALWHRHALDFVRTHGEALAGKTVVDLANPFTDDFQGFALPETTSAAEQLAAAAPRARIVGALKNTFWAVLEDPALPGGPSDVLVTGDHQQAKEQVMSLLAPLPFRCLDAGALANSRTVERMTLLSREIAVRYDHYPRTTWRLLGAKA</sequence>
<dbReference type="Gene3D" id="3.40.50.720">
    <property type="entry name" value="NAD(P)-binding Rossmann-like Domain"/>
    <property type="match status" value="1"/>
</dbReference>
<dbReference type="GO" id="GO:0016491">
    <property type="term" value="F:oxidoreductase activity"/>
    <property type="evidence" value="ECO:0007669"/>
    <property type="project" value="UniProtKB-KW"/>
</dbReference>
<evidence type="ECO:0000313" key="4">
    <source>
        <dbReference type="Proteomes" id="UP000053024"/>
    </source>
</evidence>